<protein>
    <submittedName>
        <fullName evidence="1">Uncharacterized protein</fullName>
    </submittedName>
</protein>
<reference evidence="1 2" key="1">
    <citation type="submission" date="2017-08" db="EMBL/GenBank/DDBJ databases">
        <authorList>
            <person name="de Groot N.N."/>
        </authorList>
    </citation>
    <scope>NUCLEOTIDE SEQUENCE [LARGE SCALE GENOMIC DNA]</scope>
    <source>
        <strain evidence="1 2">USBA 78</strain>
    </source>
</reference>
<proteinExistence type="predicted"/>
<dbReference type="Proteomes" id="UP000219068">
    <property type="component" value="Unassembled WGS sequence"/>
</dbReference>
<evidence type="ECO:0000313" key="1">
    <source>
        <dbReference type="EMBL" id="SOC29154.1"/>
    </source>
</evidence>
<dbReference type="EMBL" id="OBMM01000007">
    <property type="protein sequence ID" value="SOC29154.1"/>
    <property type="molecule type" value="Genomic_DNA"/>
</dbReference>
<accession>A0A285TWN8</accession>
<organism evidence="1 2">
    <name type="scientific">Thalassospira xiamenensis</name>
    <dbReference type="NCBI Taxonomy" id="220697"/>
    <lineage>
        <taxon>Bacteria</taxon>
        <taxon>Pseudomonadati</taxon>
        <taxon>Pseudomonadota</taxon>
        <taxon>Alphaproteobacteria</taxon>
        <taxon>Rhodospirillales</taxon>
        <taxon>Thalassospiraceae</taxon>
        <taxon>Thalassospira</taxon>
    </lineage>
</organism>
<dbReference type="AlphaFoldDB" id="A0A285TWN8"/>
<evidence type="ECO:0000313" key="2">
    <source>
        <dbReference type="Proteomes" id="UP000219068"/>
    </source>
</evidence>
<sequence>MYFAVHHCRHAVFAIISGSNNSGLGFKKPRPNKDIINLRSERDGAKGDVPVYGA</sequence>
<name>A0A285TWN8_9PROT</name>
<gene>
    <name evidence="1" type="ORF">SAMN05428964_10752</name>
</gene>